<name>A0ABV8GNK7_9ACTN</name>
<keyword evidence="3" id="KW-1185">Reference proteome</keyword>
<feature type="region of interest" description="Disordered" evidence="1">
    <location>
        <begin position="1"/>
        <end position="20"/>
    </location>
</feature>
<dbReference type="RefSeq" id="WP_379534445.1">
    <property type="nucleotide sequence ID" value="NZ_JBHSBI010000036.1"/>
</dbReference>
<accession>A0ABV8GNK7</accession>
<evidence type="ECO:0000313" key="2">
    <source>
        <dbReference type="EMBL" id="MFC4014610.1"/>
    </source>
</evidence>
<evidence type="ECO:0000256" key="1">
    <source>
        <dbReference type="SAM" id="MobiDB-lite"/>
    </source>
</evidence>
<sequence>MLGEAGEWKPGRIVARPDVDGDGDTGPGIWVLAVDASWWPIAAADQVAVQGGGQAWAVIRASLRPSDFDPAIDYIRVEASPADV</sequence>
<dbReference type="Proteomes" id="UP001595851">
    <property type="component" value="Unassembled WGS sequence"/>
</dbReference>
<feature type="compositionally biased region" description="Basic and acidic residues" evidence="1">
    <location>
        <begin position="1"/>
        <end position="19"/>
    </location>
</feature>
<proteinExistence type="predicted"/>
<evidence type="ECO:0000313" key="3">
    <source>
        <dbReference type="Proteomes" id="UP001595851"/>
    </source>
</evidence>
<protein>
    <submittedName>
        <fullName evidence="2">Uncharacterized protein</fullName>
    </submittedName>
</protein>
<gene>
    <name evidence="2" type="ORF">ACFOY2_45820</name>
</gene>
<comment type="caution">
    <text evidence="2">The sequence shown here is derived from an EMBL/GenBank/DDBJ whole genome shotgun (WGS) entry which is preliminary data.</text>
</comment>
<dbReference type="EMBL" id="JBHSBI010000036">
    <property type="protein sequence ID" value="MFC4014610.1"/>
    <property type="molecule type" value="Genomic_DNA"/>
</dbReference>
<organism evidence="2 3">
    <name type="scientific">Nonomuraea purpurea</name>
    <dbReference type="NCBI Taxonomy" id="1849276"/>
    <lineage>
        <taxon>Bacteria</taxon>
        <taxon>Bacillati</taxon>
        <taxon>Actinomycetota</taxon>
        <taxon>Actinomycetes</taxon>
        <taxon>Streptosporangiales</taxon>
        <taxon>Streptosporangiaceae</taxon>
        <taxon>Nonomuraea</taxon>
    </lineage>
</organism>
<reference evidence="3" key="1">
    <citation type="journal article" date="2019" name="Int. J. Syst. Evol. Microbiol.">
        <title>The Global Catalogue of Microorganisms (GCM) 10K type strain sequencing project: providing services to taxonomists for standard genome sequencing and annotation.</title>
        <authorList>
            <consortium name="The Broad Institute Genomics Platform"/>
            <consortium name="The Broad Institute Genome Sequencing Center for Infectious Disease"/>
            <person name="Wu L."/>
            <person name="Ma J."/>
        </authorList>
    </citation>
    <scope>NUCLEOTIDE SEQUENCE [LARGE SCALE GENOMIC DNA]</scope>
    <source>
        <strain evidence="3">TBRC 1276</strain>
    </source>
</reference>